<keyword evidence="2" id="KW-1185">Reference proteome</keyword>
<dbReference type="KEGG" id="vg:10329432"/>
<dbReference type="Proteomes" id="UP000006532">
    <property type="component" value="Segment"/>
</dbReference>
<evidence type="ECO:0000313" key="2">
    <source>
        <dbReference type="Proteomes" id="UP000006532"/>
    </source>
</evidence>
<accession>E3SNU0</accession>
<name>E3SNU0_9CAUD</name>
<dbReference type="GeneID" id="10329432"/>
<evidence type="ECO:0000313" key="1">
    <source>
        <dbReference type="EMBL" id="ADO98931.1"/>
    </source>
</evidence>
<dbReference type="OrthoDB" id="29156at10239"/>
<protein>
    <submittedName>
        <fullName evidence="1">Uncharacterized protein</fullName>
    </submittedName>
</protein>
<sequence>MLDPSQNKKIYPKIESLRILSRKQYTKLNGGTMSVRVVRTRNGEDVICDIREISQEGDKKILGYQLIQPYSVWVSEGMTAEDDDGNIHKLSNPEITMEPYVPLAKEQKIIVRYDEIISAYETHDDVVAKYNQLVGATNGIEPESSVDDKQE</sequence>
<dbReference type="RefSeq" id="YP_004325003.1">
    <property type="nucleotide sequence ID" value="NC_015290.1"/>
</dbReference>
<gene>
    <name evidence="1" type="ORF">PSSM7_176</name>
</gene>
<dbReference type="Gene3D" id="2.30.30.100">
    <property type="match status" value="1"/>
</dbReference>
<proteinExistence type="predicted"/>
<dbReference type="EMBL" id="GU071103">
    <property type="protein sequence ID" value="ADO98931.1"/>
    <property type="molecule type" value="Genomic_DNA"/>
</dbReference>
<reference evidence="1 2" key="1">
    <citation type="journal article" date="2010" name="Environ. Microbiol.">
        <title>Genomic analysis of oceanic cyanobacterial myoviruses compared with T4-like myoviruses from diverse hosts and environments.</title>
        <authorList>
            <person name="Sullivan M.B."/>
            <person name="Huang K.H."/>
            <person name="Ignacio-Espinoza J.C."/>
            <person name="Berlin A.M."/>
            <person name="Kelly L."/>
            <person name="Weigele P.R."/>
            <person name="DeFrancesco A.S."/>
            <person name="Kern S.E."/>
            <person name="Thompson L.R."/>
            <person name="Young S."/>
            <person name="Yandava C."/>
            <person name="Fu R."/>
            <person name="Krastins B."/>
            <person name="Chase M."/>
            <person name="Sarracino D."/>
            <person name="Osburne M.S."/>
            <person name="Henn M.R."/>
            <person name="Chisholm S.W."/>
        </authorList>
    </citation>
    <scope>NUCLEOTIDE SEQUENCE [LARGE SCALE GENOMIC DNA]</scope>
    <source>
        <strain evidence="1">NATL1A-15</strain>
    </source>
</reference>
<organism evidence="1 2">
    <name type="scientific">Prochlorococcus phage P-SSM7</name>
    <dbReference type="NCBI Taxonomy" id="445688"/>
    <lineage>
        <taxon>Viruses</taxon>
        <taxon>Duplodnaviria</taxon>
        <taxon>Heunggongvirae</taxon>
        <taxon>Uroviricota</taxon>
        <taxon>Caudoviricetes</taxon>
        <taxon>Pantevenvirales</taxon>
        <taxon>Kyanoviridae</taxon>
        <taxon>Palaemonvirus</taxon>
        <taxon>Palaemonvirus pssm7</taxon>
    </lineage>
</organism>